<accession>D8P3C7</accession>
<feature type="compositionally biased region" description="Polar residues" evidence="4">
    <location>
        <begin position="7"/>
        <end position="22"/>
    </location>
</feature>
<evidence type="ECO:0000256" key="3">
    <source>
        <dbReference type="RuleBase" id="RU000363"/>
    </source>
</evidence>
<dbReference type="PANTHER" id="PTHR43976:SF16">
    <property type="entry name" value="SHORT-CHAIN DEHYDROGENASE_REDUCTASE FAMILY PROTEIN"/>
    <property type="match status" value="1"/>
</dbReference>
<dbReference type="InterPro" id="IPR002347">
    <property type="entry name" value="SDR_fam"/>
</dbReference>
<dbReference type="EC" id="1.1.1.62" evidence="5"/>
<dbReference type="PRINTS" id="PR00080">
    <property type="entry name" value="SDRFAMILY"/>
</dbReference>
<dbReference type="GO" id="GO:0004303">
    <property type="term" value="F:estradiol 17-beta-dehydrogenase [NAD(P)+] activity"/>
    <property type="evidence" value="ECO:0007669"/>
    <property type="project" value="UniProtKB-EC"/>
</dbReference>
<dbReference type="InterPro" id="IPR051911">
    <property type="entry name" value="SDR_oxidoreductase"/>
</dbReference>
<feature type="region of interest" description="Disordered" evidence="4">
    <location>
        <begin position="1"/>
        <end position="22"/>
    </location>
</feature>
<reference evidence="5" key="1">
    <citation type="journal article" date="2010" name="BMC Genomics">
        <title>Genomes of three tomato pathogens within the Ralstonia solanacearum species complex reveal significant evolutionary divergence.</title>
        <authorList>
            <person name="Remenant B."/>
            <person name="Coupat-Goutaland B."/>
            <person name="Guidot A."/>
            <person name="Cellier G."/>
            <person name="Wicker E."/>
            <person name="Allen C."/>
            <person name="Fegan M."/>
            <person name="Pruvost O."/>
            <person name="Elbaz M."/>
            <person name="Calteau A."/>
            <person name="Salvignol G."/>
            <person name="Mornico D."/>
            <person name="Mangenot S."/>
            <person name="Barbe V."/>
            <person name="Medigue C."/>
            <person name="Prior P."/>
        </authorList>
    </citation>
    <scope>NUCLEOTIDE SEQUENCE [LARGE SCALE GENOMIC DNA]</scope>
    <source>
        <strain evidence="5">CFBP2957</strain>
        <plasmid evidence="5">RCFBPv3_mp</plasmid>
    </source>
</reference>
<dbReference type="Pfam" id="PF00106">
    <property type="entry name" value="adh_short"/>
    <property type="match status" value="1"/>
</dbReference>
<dbReference type="EMBL" id="FP885907">
    <property type="protein sequence ID" value="CBJ53413.1"/>
    <property type="molecule type" value="Genomic_DNA"/>
</dbReference>
<dbReference type="NCBIfam" id="NF004823">
    <property type="entry name" value="PRK06179.1"/>
    <property type="match status" value="1"/>
</dbReference>
<evidence type="ECO:0000256" key="1">
    <source>
        <dbReference type="ARBA" id="ARBA00006484"/>
    </source>
</evidence>
<proteinExistence type="inferred from homology"/>
<comment type="similarity">
    <text evidence="1 3">Belongs to the short-chain dehydrogenases/reductases (SDR) family.</text>
</comment>
<dbReference type="PANTHER" id="PTHR43976">
    <property type="entry name" value="SHORT CHAIN DEHYDROGENASE"/>
    <property type="match status" value="1"/>
</dbReference>
<geneLocation type="plasmid" evidence="5">
    <name>RCFBPv3_mp</name>
</geneLocation>
<dbReference type="AlphaFoldDB" id="D8P3C7"/>
<dbReference type="PRINTS" id="PR00081">
    <property type="entry name" value="GDHRDH"/>
</dbReference>
<organism evidence="5">
    <name type="scientific">Ralstonia solanacearum CFBP2957</name>
    <dbReference type="NCBI Taxonomy" id="859656"/>
    <lineage>
        <taxon>Bacteria</taxon>
        <taxon>Pseudomonadati</taxon>
        <taxon>Pseudomonadota</taxon>
        <taxon>Betaproteobacteria</taxon>
        <taxon>Burkholderiales</taxon>
        <taxon>Burkholderiaceae</taxon>
        <taxon>Ralstonia</taxon>
        <taxon>Ralstonia solanacearum species complex</taxon>
    </lineage>
</organism>
<sequence length="295" mass="31689">MRLHIQHGTSQEPIYRSSNSPVQKETAMSNSKVVVITGVSSGIGRATAAKFALRGCRVFGTVRNLAKAQPVPGVELVEMDIRDQASVQQGIQAIIAQTKRIDVLVNSAGVTLLGATEETSIAEAQALFDTNVFGILRTTQAVLPHMRVQRSGRIINISSVLGFLPAPYMGLYSASKHAVEGMSETLDHEVRKFGIRVVLVEPSFTKTSLDINAPHAVSKVSAYDDERSVVSQAIQKSVQKAPEPDGVASTVVDAALGAWKMRRTPKGEASLLSKLRRFMPAGPVDASLRKTFGLS</sequence>
<dbReference type="PATRIC" id="fig|859656.5.peg.3823"/>
<evidence type="ECO:0000256" key="4">
    <source>
        <dbReference type="SAM" id="MobiDB-lite"/>
    </source>
</evidence>
<dbReference type="CDD" id="cd05374">
    <property type="entry name" value="17beta-HSD-like_SDR_c"/>
    <property type="match status" value="1"/>
</dbReference>
<keyword evidence="2 5" id="KW-0560">Oxidoreductase</keyword>
<evidence type="ECO:0000313" key="5">
    <source>
        <dbReference type="EMBL" id="CBJ53413.1"/>
    </source>
</evidence>
<name>D8P3C7_RALSL</name>
<keyword evidence="5" id="KW-0614">Plasmid</keyword>
<gene>
    <name evidence="5" type="ORF">RCFBP_mp10626</name>
</gene>
<reference evidence="5" key="2">
    <citation type="submission" date="2010-02" db="EMBL/GenBank/DDBJ databases">
        <authorList>
            <person name="Genoscope - CEA"/>
        </authorList>
    </citation>
    <scope>NUCLEOTIDE SEQUENCE</scope>
    <source>
        <strain evidence="5">CFBP2957</strain>
        <plasmid evidence="5">RCFBPv3_mp</plasmid>
    </source>
</reference>
<dbReference type="InterPro" id="IPR036291">
    <property type="entry name" value="NAD(P)-bd_dom_sf"/>
</dbReference>
<dbReference type="Gene3D" id="3.40.50.720">
    <property type="entry name" value="NAD(P)-binding Rossmann-like Domain"/>
    <property type="match status" value="1"/>
</dbReference>
<evidence type="ECO:0000256" key="2">
    <source>
        <dbReference type="ARBA" id="ARBA00023002"/>
    </source>
</evidence>
<protein>
    <submittedName>
        <fullName evidence="5">Short chain dehydrogenase</fullName>
        <ecNumber evidence="5">1.1.1.62</ecNumber>
    </submittedName>
</protein>
<dbReference type="SUPFAM" id="SSF51735">
    <property type="entry name" value="NAD(P)-binding Rossmann-fold domains"/>
    <property type="match status" value="1"/>
</dbReference>